<name>A0A2T9YY90_9FUNG</name>
<dbReference type="STRING" id="133385.A0A2T9YY90"/>
<dbReference type="EMBL" id="MBFR01000015">
    <property type="protein sequence ID" value="PVU97266.1"/>
    <property type="molecule type" value="Genomic_DNA"/>
</dbReference>
<sequence length="2490" mass="286779">MQKPAKTSTHPQLSKLVRKLDSTHKNIQINSINYFFNEKPINISNIPLSSSELEDFFTQTCNLLLNKSWVNKNPIILLKCIEGITLWAIRGWIDHTTVITKFQRFLNSIESNELDFSLKKSHCEIYVSTIIDCINRIWLETIELQLFLEKKESTQCENKKNNSKNISIEFCKDEPNEIDFLQIQSLSKHNPLIDIAVSNSRYWPVIFRIIETHLCTSCDSEIKDYNTHLSISIKNEKNVLNYLNLYKCVYQVCFLDPTILGSVKKNAIDSLARIFSHFESLIFFLSKEISTNTSIQVLLLLYSFISELNKSVTADFVSFNILESKTDYNITSENHLQNPHINLDYNYIYWICTMKLLTDRAYNTLIFWIFSERKTNLSYSESLNNLYILEIQPLSNHEIIYIQKFEANCWENLYSILSILLNQISRYQEGYAFIDKNNFVAIDKNIILTIECLLITLNKLEKCLGSHCNPSHEKYLAIACTFIIISVYLSEEVLSTHQKLLLDLLGEIQKKWDYNQLSIILAPICWYPLVKFSMNGNDMNLKNMALELLHNLERLNIPTQSPDSLKKLLCEMDNFLVNRLNLGFSNIFAKQISKYLNFLITATSINSSTNDTKNISFLYPEFYEFLVGLIFFYEKLGLNNVYPSCEVVFCELIKNFIITCKVKQDDNLLSICTFIRVLEFLKQTNLKKIVLLEVLPSLASRSDALATMELVKIANKLEQRNDHLLAGCKIQNMRSQILAITFLSKVVINNPKVWIDFASIVDRYFGFAFSNDDNSSSGFEFFEINVSIISAFVQLLESDGEQFSGKIIPLLYHKIERISDSGIKKNGWLFLSIIMKAVLACGIHGGMNLEEIWLALGLHSHLTKLVSEFISEKNLNDNAKVHYNSLLAFIEFFLHIPKFSSDAFGIENDPKYELYTRILSDFILPLVFHFLEKSNSQMLDSLSFRIMCLCFDAISNYPSDLWLDHLAQKYTFNSIVDLVYNQNICLESEVDYNLAAYGCSKFFAVLMDKEAELMRRSVYRGAFEKTLNENDEIEFFSDSFRTNLAINNGKDESQRLISSVQDNHIFESAGLTNRIAYLGKIFKTGNANVYGNTSMLTMIYLLQKGEKKNLESLLTFNAFKQNLMIALNDISLYSDVYPIAETTIDVFKKYIQDQNQPNNALEIFKFLICNLNSKNSSAQIITNSIYALGGLVKYVNSFNPGLSSSFSEQCMKALNSLNDVKLIESKDNISYWEKLATGFLNLKDYFDDRILAASISSSLEWCISTPADYKNQLNLFKFITERIKYSFHQEIISQNKHSLLASVNGVIRFIDFFDKQYSSSQNSLVFSDIKKLGLIINQLPIFENQAFTIFGDIELNNNNKPKHQDFVKIVTDLNFCTFLQTIVQIVCTIVKLQLKFLPHNVISERQKIIESYLSQINESTEYFTLLQIIEIFAYSTYLCVSYICMLESNLCLFNDIFARIINAIDLIENSLEKIEKNRNTLYILNTGIILKNYLTAPLSGLISVARTANKKFANSNDFSENNKSTLSQNQYLDQKYWEYKNIFLSNLNLIKVDKNNEYFSSKLPPKLISEKTSFALVGISILSGLVPYSYGQLGFKNNTNYEFYTIRKNLHIESILKETIDKLIGTSSLNNENLDELVLGNFDNNIFCSSCWLLITSYLYEKSYNAYYIEKKEIGDTDTSTQYSIPQPVEPKLQLNQQKLLSNLTNFGSSDPINLSRLVYNSICRKIWEKLLDAQQHSDGKKISNNQIVLWMSLLLMKWPFPLVNGIKKLVFHIENGPSLVYRIVVFLVASRWSSSMYSSAKAIVLTLISTLNNIILENNLNKNIENVLFAEHIFAECGLGKILTFGGLQSSKESNPKNYTSHYKELQESSIVCGKLCNSRQFSVLYKIANYTNINLNHLIIHNNHICFCRKQKKLFGSQSENIIKHKNSANLTTSNVKLTSAQRMEKQLSTVTIPSSIVENIISQISLTIKTHYNSHSLKNILQVMFETLDNHYYENKRLLKLVDNVDKEENDDVNINDYKQVENPLLPTLINLKVELTTIVGVLFSNVYNLRINQMILNNALSSNFDLKLVCSYIDATNANFSMLSEYPKNFNQNYKKILLQNETSIDIKENVEYKYLNNLIESITFNKLILYAQKSIYYEGVDLSIQYQVSLSESQKIIGELLKVETLIFDSTNELTQQGLFGEKILFCLQNNIFIKMLRFSMRIRSNAICMTTPFTLLLNSKKENIQSLEESELPAINKIKFTHMAKVLMTVSKTLDIIVLNTAKLAKRAAELDAHDSKKLNKNNNLTNDSDTILNIQKEVECMINILIVDFVGLLLLNYFKAYKNLNKPVNHFNEENLFENSATSIAKLALNNLHIERDLNDENFDKISDYSLINVITSLETSKLDIKFVLNMLIPICLTHYLETCYRYQKAKHPEYYFANKILRTKNIEKQAESICNRINAIYQNLLFIKMSCAQKLLQDLNILITTLEESISLYYKLRIIVRM</sequence>
<evidence type="ECO:0000313" key="1">
    <source>
        <dbReference type="EMBL" id="PVU97266.1"/>
    </source>
</evidence>
<reference evidence="1 2" key="1">
    <citation type="journal article" date="2018" name="MBio">
        <title>Comparative Genomics Reveals the Core Gene Toolbox for the Fungus-Insect Symbiosis.</title>
        <authorList>
            <person name="Wang Y."/>
            <person name="Stata M."/>
            <person name="Wang W."/>
            <person name="Stajich J.E."/>
            <person name="White M.M."/>
            <person name="Moncalvo J.M."/>
        </authorList>
    </citation>
    <scope>NUCLEOTIDE SEQUENCE [LARGE SCALE GENOMIC DNA]</scope>
    <source>
        <strain evidence="1 2">SWE-8-4</strain>
    </source>
</reference>
<proteinExistence type="predicted"/>
<gene>
    <name evidence="1" type="ORF">BB561_000657</name>
</gene>
<organism evidence="1 2">
    <name type="scientific">Smittium simulii</name>
    <dbReference type="NCBI Taxonomy" id="133385"/>
    <lineage>
        <taxon>Eukaryota</taxon>
        <taxon>Fungi</taxon>
        <taxon>Fungi incertae sedis</taxon>
        <taxon>Zoopagomycota</taxon>
        <taxon>Kickxellomycotina</taxon>
        <taxon>Harpellomycetes</taxon>
        <taxon>Harpellales</taxon>
        <taxon>Legeriomycetaceae</taxon>
        <taxon>Smittium</taxon>
    </lineage>
</organism>
<keyword evidence="2" id="KW-1185">Reference proteome</keyword>
<dbReference type="Proteomes" id="UP000245383">
    <property type="component" value="Unassembled WGS sequence"/>
</dbReference>
<accession>A0A2T9YY90</accession>
<evidence type="ECO:0000313" key="2">
    <source>
        <dbReference type="Proteomes" id="UP000245383"/>
    </source>
</evidence>
<protein>
    <submittedName>
        <fullName evidence="1">Uncharacterized protein</fullName>
    </submittedName>
</protein>
<dbReference type="OrthoDB" id="6125419at2759"/>
<comment type="caution">
    <text evidence="1">The sequence shown here is derived from an EMBL/GenBank/DDBJ whole genome shotgun (WGS) entry which is preliminary data.</text>
</comment>